<dbReference type="Pfam" id="PF04143">
    <property type="entry name" value="Sulf_transp"/>
    <property type="match status" value="1"/>
</dbReference>
<keyword evidence="1" id="KW-1133">Transmembrane helix</keyword>
<gene>
    <name evidence="2" type="ORF">ENJ10_06320</name>
</gene>
<name>A0A7V1LLN9_CALAY</name>
<feature type="transmembrane region" description="Helical" evidence="1">
    <location>
        <begin position="51"/>
        <end position="75"/>
    </location>
</feature>
<feature type="transmembrane region" description="Helical" evidence="1">
    <location>
        <begin position="87"/>
        <end position="109"/>
    </location>
</feature>
<reference evidence="2" key="1">
    <citation type="journal article" date="2020" name="mSystems">
        <title>Genome- and Community-Level Interaction Insights into Carbon Utilization and Element Cycling Functions of Hydrothermarchaeota in Hydrothermal Sediment.</title>
        <authorList>
            <person name="Zhou Z."/>
            <person name="Liu Y."/>
            <person name="Xu W."/>
            <person name="Pan J."/>
            <person name="Luo Z.H."/>
            <person name="Li M."/>
        </authorList>
    </citation>
    <scope>NUCLEOTIDE SEQUENCE [LARGE SCALE GENOMIC DNA]</scope>
    <source>
        <strain evidence="2">HyVt-456</strain>
    </source>
</reference>
<protein>
    <submittedName>
        <fullName evidence="2">Sulfurtransferase</fullName>
    </submittedName>
</protein>
<evidence type="ECO:0000313" key="2">
    <source>
        <dbReference type="EMBL" id="HED10284.1"/>
    </source>
</evidence>
<feature type="transmembrane region" description="Helical" evidence="1">
    <location>
        <begin position="12"/>
        <end position="30"/>
    </location>
</feature>
<sequence length="209" mass="23081">MAPLYKNGFFGLDFSFFLALLIGLAFGYLLEKGGFGNSRKLVSQFFFTDFAVLKVMFTAIIVAMSGLLLLNWMGLLDLNKIYIIPTYFWAQLAGGAFLGLGFALGGYCPGTSFVSAATGKIDGMVFVLGVFIGTMSFGDVFYDWLKGLYYAGDMGKITLPELFGLNAGVVAFIIIVIALISFWLAEKAEKEWDPYKNMRSYPKEKIGER</sequence>
<proteinExistence type="predicted"/>
<dbReference type="EMBL" id="DRLD01000175">
    <property type="protein sequence ID" value="HED10284.1"/>
    <property type="molecule type" value="Genomic_DNA"/>
</dbReference>
<comment type="caution">
    <text evidence="2">The sequence shown here is derived from an EMBL/GenBank/DDBJ whole genome shotgun (WGS) entry which is preliminary data.</text>
</comment>
<organism evidence="2">
    <name type="scientific">Caldithrix abyssi</name>
    <dbReference type="NCBI Taxonomy" id="187145"/>
    <lineage>
        <taxon>Bacteria</taxon>
        <taxon>Pseudomonadati</taxon>
        <taxon>Calditrichota</taxon>
        <taxon>Calditrichia</taxon>
        <taxon>Calditrichales</taxon>
        <taxon>Calditrichaceae</taxon>
        <taxon>Caldithrix</taxon>
    </lineage>
</organism>
<dbReference type="InterPro" id="IPR007272">
    <property type="entry name" value="Sulf_transp_TsuA/YedE"/>
</dbReference>
<keyword evidence="1" id="KW-0472">Membrane</keyword>
<accession>A0A7V1LLN9</accession>
<evidence type="ECO:0000256" key="1">
    <source>
        <dbReference type="SAM" id="Phobius"/>
    </source>
</evidence>
<dbReference type="AlphaFoldDB" id="A0A7V1LLN9"/>
<feature type="transmembrane region" description="Helical" evidence="1">
    <location>
        <begin position="121"/>
        <end position="142"/>
    </location>
</feature>
<dbReference type="Proteomes" id="UP000886005">
    <property type="component" value="Unassembled WGS sequence"/>
</dbReference>
<feature type="transmembrane region" description="Helical" evidence="1">
    <location>
        <begin position="162"/>
        <end position="185"/>
    </location>
</feature>
<keyword evidence="1" id="KW-0812">Transmembrane</keyword>